<reference evidence="2 4" key="1">
    <citation type="journal article" date="2012" name="Nature">
        <title>Algal genomes reveal evolutionary mosaicism and the fate of nucleomorphs.</title>
        <authorList>
            <consortium name="DOE Joint Genome Institute"/>
            <person name="Curtis B.A."/>
            <person name="Tanifuji G."/>
            <person name="Burki F."/>
            <person name="Gruber A."/>
            <person name="Irimia M."/>
            <person name="Maruyama S."/>
            <person name="Arias M.C."/>
            <person name="Ball S.G."/>
            <person name="Gile G.H."/>
            <person name="Hirakawa Y."/>
            <person name="Hopkins J.F."/>
            <person name="Kuo A."/>
            <person name="Rensing S.A."/>
            <person name="Schmutz J."/>
            <person name="Symeonidi A."/>
            <person name="Elias M."/>
            <person name="Eveleigh R.J."/>
            <person name="Herman E.K."/>
            <person name="Klute M.J."/>
            <person name="Nakayama T."/>
            <person name="Obornik M."/>
            <person name="Reyes-Prieto A."/>
            <person name="Armbrust E.V."/>
            <person name="Aves S.J."/>
            <person name="Beiko R.G."/>
            <person name="Coutinho P."/>
            <person name="Dacks J.B."/>
            <person name="Durnford D.G."/>
            <person name="Fast N.M."/>
            <person name="Green B.R."/>
            <person name="Grisdale C.J."/>
            <person name="Hempel F."/>
            <person name="Henrissat B."/>
            <person name="Hoppner M.P."/>
            <person name="Ishida K."/>
            <person name="Kim E."/>
            <person name="Koreny L."/>
            <person name="Kroth P.G."/>
            <person name="Liu Y."/>
            <person name="Malik S.B."/>
            <person name="Maier U.G."/>
            <person name="McRose D."/>
            <person name="Mock T."/>
            <person name="Neilson J.A."/>
            <person name="Onodera N.T."/>
            <person name="Poole A.M."/>
            <person name="Pritham E.J."/>
            <person name="Richards T.A."/>
            <person name="Rocap G."/>
            <person name="Roy S.W."/>
            <person name="Sarai C."/>
            <person name="Schaack S."/>
            <person name="Shirato S."/>
            <person name="Slamovits C.H."/>
            <person name="Spencer D.F."/>
            <person name="Suzuki S."/>
            <person name="Worden A.Z."/>
            <person name="Zauner S."/>
            <person name="Barry K."/>
            <person name="Bell C."/>
            <person name="Bharti A.K."/>
            <person name="Crow J.A."/>
            <person name="Grimwood J."/>
            <person name="Kramer R."/>
            <person name="Lindquist E."/>
            <person name="Lucas S."/>
            <person name="Salamov A."/>
            <person name="McFadden G.I."/>
            <person name="Lane C.E."/>
            <person name="Keeling P.J."/>
            <person name="Gray M.W."/>
            <person name="Grigoriev I.V."/>
            <person name="Archibald J.M."/>
        </authorList>
    </citation>
    <scope>NUCLEOTIDE SEQUENCE</scope>
    <source>
        <strain evidence="2 4">CCMP2712</strain>
    </source>
</reference>
<evidence type="ECO:0000313" key="4">
    <source>
        <dbReference type="Proteomes" id="UP000011087"/>
    </source>
</evidence>
<dbReference type="KEGG" id="gtt:GUITHDRAFT_141024"/>
<dbReference type="RefSeq" id="XP_005829571.1">
    <property type="nucleotide sequence ID" value="XM_005829514.1"/>
</dbReference>
<evidence type="ECO:0000313" key="2">
    <source>
        <dbReference type="EMBL" id="EKX42591.1"/>
    </source>
</evidence>
<reference evidence="3" key="3">
    <citation type="submission" date="2015-06" db="UniProtKB">
        <authorList>
            <consortium name="EnsemblProtists"/>
        </authorList>
    </citation>
    <scope>IDENTIFICATION</scope>
</reference>
<feature type="region of interest" description="Disordered" evidence="1">
    <location>
        <begin position="171"/>
        <end position="202"/>
    </location>
</feature>
<dbReference type="EMBL" id="JH993015">
    <property type="protein sequence ID" value="EKX42591.1"/>
    <property type="molecule type" value="Genomic_DNA"/>
</dbReference>
<accession>L1J241</accession>
<dbReference type="InterPro" id="IPR042031">
    <property type="entry name" value="SKA1_MBD_sf"/>
</dbReference>
<dbReference type="EnsemblProtists" id="EKX42591">
    <property type="protein sequence ID" value="EKX42591"/>
    <property type="gene ID" value="GUITHDRAFT_141024"/>
</dbReference>
<dbReference type="Proteomes" id="UP000011087">
    <property type="component" value="Unassembled WGS sequence"/>
</dbReference>
<proteinExistence type="predicted"/>
<feature type="region of interest" description="Disordered" evidence="1">
    <location>
        <begin position="234"/>
        <end position="261"/>
    </location>
</feature>
<evidence type="ECO:0000256" key="1">
    <source>
        <dbReference type="SAM" id="MobiDB-lite"/>
    </source>
</evidence>
<sequence>MATFLHELSSFAMAVDEDRAELKAALQHPPASSGAVASRIPFLEDMKEICKVYKGMSAENQKLIDCLECQLESDPANGYVPFNAKCLHDIDASLDCMQDKSKLSLVETLTPCVKKASIDVSVGVKFESPAPVPAYLQVEDEQVEPKTPDLEDFAISSLSLGILNEAASKHPAALKEATQRKEIESSAPKSQPGSDENSSPNFNFSPLHGKYEFLKAAKKSPEKIPFHLPECEAEALSNPPAPPAELPAQQEEASSLQITSRSKVLKAPAEEARGESMFPLMAEVSGEDFAAVPDYLRHQISCDELNTTIKKINEFVTDKRFEQDMAGGSDALTIEEMQQKIKLGVKTKAFVLLLMSLSRIKTVKAKTGIAYTIVSQ</sequence>
<protein>
    <recommendedName>
        <fullName evidence="5">Spindle and kinetochore-associated protein 3</fullName>
    </recommendedName>
</protein>
<dbReference type="HOGENOM" id="CLU_736620_0_0_1"/>
<dbReference type="GeneID" id="17299245"/>
<evidence type="ECO:0000313" key="3">
    <source>
        <dbReference type="EnsemblProtists" id="EKX42591"/>
    </source>
</evidence>
<reference evidence="4" key="2">
    <citation type="submission" date="2012-11" db="EMBL/GenBank/DDBJ databases">
        <authorList>
            <person name="Kuo A."/>
            <person name="Curtis B.A."/>
            <person name="Tanifuji G."/>
            <person name="Burki F."/>
            <person name="Gruber A."/>
            <person name="Irimia M."/>
            <person name="Maruyama S."/>
            <person name="Arias M.C."/>
            <person name="Ball S.G."/>
            <person name="Gile G.H."/>
            <person name="Hirakawa Y."/>
            <person name="Hopkins J.F."/>
            <person name="Rensing S.A."/>
            <person name="Schmutz J."/>
            <person name="Symeonidi A."/>
            <person name="Elias M."/>
            <person name="Eveleigh R.J."/>
            <person name="Herman E.K."/>
            <person name="Klute M.J."/>
            <person name="Nakayama T."/>
            <person name="Obornik M."/>
            <person name="Reyes-Prieto A."/>
            <person name="Armbrust E.V."/>
            <person name="Aves S.J."/>
            <person name="Beiko R.G."/>
            <person name="Coutinho P."/>
            <person name="Dacks J.B."/>
            <person name="Durnford D.G."/>
            <person name="Fast N.M."/>
            <person name="Green B.R."/>
            <person name="Grisdale C."/>
            <person name="Hempe F."/>
            <person name="Henrissat B."/>
            <person name="Hoppner M.P."/>
            <person name="Ishida K.-I."/>
            <person name="Kim E."/>
            <person name="Koreny L."/>
            <person name="Kroth P.G."/>
            <person name="Liu Y."/>
            <person name="Malik S.-B."/>
            <person name="Maier U.G."/>
            <person name="McRose D."/>
            <person name="Mock T."/>
            <person name="Neilson J.A."/>
            <person name="Onodera N.T."/>
            <person name="Poole A.M."/>
            <person name="Pritham E.J."/>
            <person name="Richards T.A."/>
            <person name="Rocap G."/>
            <person name="Roy S.W."/>
            <person name="Sarai C."/>
            <person name="Schaack S."/>
            <person name="Shirato S."/>
            <person name="Slamovits C.H."/>
            <person name="Spencer D.F."/>
            <person name="Suzuki S."/>
            <person name="Worden A.Z."/>
            <person name="Zauner S."/>
            <person name="Barry K."/>
            <person name="Bell C."/>
            <person name="Bharti A.K."/>
            <person name="Crow J.A."/>
            <person name="Grimwood J."/>
            <person name="Kramer R."/>
            <person name="Lindquist E."/>
            <person name="Lucas S."/>
            <person name="Salamov A."/>
            <person name="McFadden G.I."/>
            <person name="Lane C.E."/>
            <person name="Keeling P.J."/>
            <person name="Gray M.W."/>
            <person name="Grigoriev I.V."/>
            <person name="Archibald J.M."/>
        </authorList>
    </citation>
    <scope>NUCLEOTIDE SEQUENCE</scope>
    <source>
        <strain evidence="4">CCMP2712</strain>
    </source>
</reference>
<feature type="compositionally biased region" description="Polar residues" evidence="1">
    <location>
        <begin position="187"/>
        <end position="202"/>
    </location>
</feature>
<dbReference type="Gene3D" id="1.10.10.1890">
    <property type="entry name" value="Ska1 microtubule binding domain-like"/>
    <property type="match status" value="1"/>
</dbReference>
<dbReference type="AlphaFoldDB" id="L1J241"/>
<dbReference type="OrthoDB" id="2149471at2759"/>
<gene>
    <name evidence="2" type="ORF">GUITHDRAFT_141024</name>
</gene>
<name>L1J241_GUITC</name>
<keyword evidence="4" id="KW-1185">Reference proteome</keyword>
<organism evidence="2">
    <name type="scientific">Guillardia theta (strain CCMP2712)</name>
    <name type="common">Cryptophyte</name>
    <dbReference type="NCBI Taxonomy" id="905079"/>
    <lineage>
        <taxon>Eukaryota</taxon>
        <taxon>Cryptophyceae</taxon>
        <taxon>Pyrenomonadales</taxon>
        <taxon>Geminigeraceae</taxon>
        <taxon>Guillardia</taxon>
    </lineage>
</organism>
<evidence type="ECO:0008006" key="5">
    <source>
        <dbReference type="Google" id="ProtNLM"/>
    </source>
</evidence>
<dbReference type="PaxDb" id="55529-EKX42591"/>